<dbReference type="InterPro" id="IPR045069">
    <property type="entry name" value="MATE_euk"/>
</dbReference>
<feature type="transmembrane region" description="Helical" evidence="6">
    <location>
        <begin position="174"/>
        <end position="194"/>
    </location>
</feature>
<gene>
    <name evidence="7" type="ORF">MUK42_25125</name>
</gene>
<feature type="transmembrane region" description="Helical" evidence="6">
    <location>
        <begin position="237"/>
        <end position="257"/>
    </location>
</feature>
<feature type="transmembrane region" description="Helical" evidence="6">
    <location>
        <begin position="704"/>
        <end position="727"/>
    </location>
</feature>
<evidence type="ECO:0000313" key="8">
    <source>
        <dbReference type="Proteomes" id="UP001055439"/>
    </source>
</evidence>
<feature type="transmembrane region" description="Helical" evidence="6">
    <location>
        <begin position="734"/>
        <end position="756"/>
    </location>
</feature>
<keyword evidence="3 6" id="KW-0812">Transmembrane</keyword>
<dbReference type="Pfam" id="PF01554">
    <property type="entry name" value="MatE"/>
    <property type="match status" value="3"/>
</dbReference>
<dbReference type="CDD" id="cd13132">
    <property type="entry name" value="MATE_eukaryotic"/>
    <property type="match status" value="2"/>
</dbReference>
<evidence type="ECO:0000256" key="3">
    <source>
        <dbReference type="ARBA" id="ARBA00022692"/>
    </source>
</evidence>
<proteinExistence type="inferred from homology"/>
<reference evidence="7" key="1">
    <citation type="submission" date="2022-05" db="EMBL/GenBank/DDBJ databases">
        <title>The Musa troglodytarum L. genome provides insights into the mechanism of non-climacteric behaviour and enrichment of carotenoids.</title>
        <authorList>
            <person name="Wang J."/>
        </authorList>
    </citation>
    <scope>NUCLEOTIDE SEQUENCE</scope>
    <source>
        <tissue evidence="7">Leaf</tissue>
    </source>
</reference>
<keyword evidence="8" id="KW-1185">Reference proteome</keyword>
<organism evidence="7 8">
    <name type="scientific">Musa troglodytarum</name>
    <name type="common">fe'i banana</name>
    <dbReference type="NCBI Taxonomy" id="320322"/>
    <lineage>
        <taxon>Eukaryota</taxon>
        <taxon>Viridiplantae</taxon>
        <taxon>Streptophyta</taxon>
        <taxon>Embryophyta</taxon>
        <taxon>Tracheophyta</taxon>
        <taxon>Spermatophyta</taxon>
        <taxon>Magnoliopsida</taxon>
        <taxon>Liliopsida</taxon>
        <taxon>Zingiberales</taxon>
        <taxon>Musaceae</taxon>
        <taxon>Musa</taxon>
    </lineage>
</organism>
<evidence type="ECO:0000256" key="6">
    <source>
        <dbReference type="RuleBase" id="RU004914"/>
    </source>
</evidence>
<feature type="transmembrane region" description="Helical" evidence="6">
    <location>
        <begin position="206"/>
        <end position="225"/>
    </location>
</feature>
<dbReference type="EMBL" id="CP097511">
    <property type="protein sequence ID" value="URE42453.1"/>
    <property type="molecule type" value="Genomic_DNA"/>
</dbReference>
<evidence type="ECO:0000313" key="7">
    <source>
        <dbReference type="EMBL" id="URE42453.1"/>
    </source>
</evidence>
<dbReference type="AlphaFoldDB" id="A0A9E7I7P7"/>
<evidence type="ECO:0000256" key="4">
    <source>
        <dbReference type="ARBA" id="ARBA00022989"/>
    </source>
</evidence>
<feature type="transmembrane region" description="Helical" evidence="6">
    <location>
        <begin position="399"/>
        <end position="423"/>
    </location>
</feature>
<feature type="transmembrane region" description="Helical" evidence="6">
    <location>
        <begin position="355"/>
        <end position="379"/>
    </location>
</feature>
<dbReference type="GO" id="GO:1990961">
    <property type="term" value="P:xenobiotic detoxification by transmembrane export across the plasma membrane"/>
    <property type="evidence" value="ECO:0007669"/>
    <property type="project" value="InterPro"/>
</dbReference>
<dbReference type="Proteomes" id="UP001055439">
    <property type="component" value="Chromosome 9"/>
</dbReference>
<feature type="transmembrane region" description="Helical" evidence="6">
    <location>
        <begin position="430"/>
        <end position="452"/>
    </location>
</feature>
<feature type="transmembrane region" description="Helical" evidence="6">
    <location>
        <begin position="512"/>
        <end position="531"/>
    </location>
</feature>
<keyword evidence="5 6" id="KW-0472">Membrane</keyword>
<feature type="transmembrane region" description="Helical" evidence="6">
    <location>
        <begin position="135"/>
        <end position="154"/>
    </location>
</feature>
<sequence>MITEEKEVPLLTNREVGEALEPGLPRRVWNESKRLWRIVGPAIFLRTTSYSMNLVTQAFAGHLGDLELAAMSVAATFSGFSFGLMACLYSSLIMIILILVDMENPSQRILGMASALETLCGQAYGAKKHHMLGVYLQRSWIVLLGCAVLLLPIYIQATPLLELVGEPAELAREAGRVCIWFIPMHLSFAFLFPLNRFFQSQLKNSVSAVASGLVLAVHIFLSWLVVYKLDQGLRGASLTLCFSWWLQVLGQFAYVVCGGCPQTWKGFSMDAFLELWEFVKLSAASGVMLCLENWYYLVLILLTGSLKNAEIAVDAISICMNINNWELMIPLAFFAGTGVRVANELGAGNSRGAKFATVVSVVTSTVIGLFNFCVIVVLHDKFALIFSSSTVVLDAVDKLSLLLAIAILLNSIQPILSGVAVGAGWQATVAYVNVGSYYLIGIPVGVIMGWVFHLGVRGVWAGMIGGTAVQTVVLIYLTMRCDWDKELGMASALETLCGQAYGAKKHHMLGVYLQRSWIVLLGCAVLLLPLYIQATPLLELMGEPAELAREAGRVCIWFIPMHLSFAFLFPLNRFFQSQLKNSVSAVASGLVLAVHIFLSWLVVYKLDQGLRGASLTLCFSWWLQVLGQFAYVVCGGCPQTWKGFSMDAFLELWEFVKLSAASGVMLCLENWYYRVLILLTGSLKNAEIAVDAISICMNINNWELMIPLAFFAGTGIQPILSGVAVGAGWQATVAFVNVGSYYLIGIPVGVIMGWVFHLGIRGVWAGMIGGTAVQTVVLIYLTMRCDWDKEALKASARMEKWAIVARRRKRDDTT</sequence>
<feature type="transmembrane region" description="Helical" evidence="6">
    <location>
        <begin position="278"/>
        <end position="302"/>
    </location>
</feature>
<name>A0A9E7I7P7_9LILI</name>
<evidence type="ECO:0000256" key="1">
    <source>
        <dbReference type="ARBA" id="ARBA00004141"/>
    </source>
</evidence>
<evidence type="ECO:0000256" key="2">
    <source>
        <dbReference type="ARBA" id="ARBA00010199"/>
    </source>
</evidence>
<dbReference type="OrthoDB" id="2126698at2759"/>
<feature type="transmembrane region" description="Helical" evidence="6">
    <location>
        <begin position="551"/>
        <end position="571"/>
    </location>
</feature>
<feature type="transmembrane region" description="Helical" evidence="6">
    <location>
        <begin position="80"/>
        <end position="100"/>
    </location>
</feature>
<accession>A0A9E7I7P7</accession>
<dbReference type="GO" id="GO:0015297">
    <property type="term" value="F:antiporter activity"/>
    <property type="evidence" value="ECO:0007669"/>
    <property type="project" value="InterPro"/>
</dbReference>
<feature type="transmembrane region" description="Helical" evidence="6">
    <location>
        <begin position="322"/>
        <end position="343"/>
    </location>
</feature>
<feature type="transmembrane region" description="Helical" evidence="6">
    <location>
        <begin position="762"/>
        <end position="783"/>
    </location>
</feature>
<feature type="transmembrane region" description="Helical" evidence="6">
    <location>
        <begin position="458"/>
        <end position="479"/>
    </location>
</feature>
<dbReference type="GO" id="GO:0042910">
    <property type="term" value="F:xenobiotic transmembrane transporter activity"/>
    <property type="evidence" value="ECO:0007669"/>
    <property type="project" value="InterPro"/>
</dbReference>
<feature type="transmembrane region" description="Helical" evidence="6">
    <location>
        <begin position="583"/>
        <end position="602"/>
    </location>
</feature>
<comment type="subcellular location">
    <subcellularLocation>
        <location evidence="1">Membrane</location>
        <topology evidence="1">Multi-pass membrane protein</topology>
    </subcellularLocation>
</comment>
<dbReference type="PANTHER" id="PTHR11206">
    <property type="entry name" value="MULTIDRUG RESISTANCE PROTEIN"/>
    <property type="match status" value="1"/>
</dbReference>
<comment type="similarity">
    <text evidence="2 6">Belongs to the multi antimicrobial extrusion (MATE) (TC 2.A.66.1) family.</text>
</comment>
<dbReference type="NCBIfam" id="TIGR00797">
    <property type="entry name" value="matE"/>
    <property type="match status" value="1"/>
</dbReference>
<protein>
    <recommendedName>
        <fullName evidence="6">Protein DETOXIFICATION</fullName>
    </recommendedName>
    <alternativeName>
        <fullName evidence="6">Multidrug and toxic compound extrusion protein</fullName>
    </alternativeName>
</protein>
<dbReference type="GO" id="GO:0016020">
    <property type="term" value="C:membrane"/>
    <property type="evidence" value="ECO:0007669"/>
    <property type="project" value="UniProtKB-SubCell"/>
</dbReference>
<dbReference type="InterPro" id="IPR002528">
    <property type="entry name" value="MATE_fam"/>
</dbReference>
<keyword evidence="4 6" id="KW-1133">Transmembrane helix</keyword>
<evidence type="ECO:0000256" key="5">
    <source>
        <dbReference type="ARBA" id="ARBA00023136"/>
    </source>
</evidence>